<dbReference type="Pfam" id="PF04380">
    <property type="entry name" value="BMFP"/>
    <property type="match status" value="1"/>
</dbReference>
<feature type="compositionally biased region" description="Low complexity" evidence="1">
    <location>
        <begin position="70"/>
        <end position="79"/>
    </location>
</feature>
<dbReference type="STRING" id="204799.GCA_001696575_00942"/>
<gene>
    <name evidence="2" type="ORF">A33O_18159</name>
</gene>
<name>I5BT91_9HYPH</name>
<evidence type="ECO:0000313" key="2">
    <source>
        <dbReference type="EMBL" id="EIM72793.1"/>
    </source>
</evidence>
<proteinExistence type="predicted"/>
<dbReference type="InterPro" id="IPR007475">
    <property type="entry name" value="UbiK"/>
</dbReference>
<sequence>MRREVETAFQAQAERILNSMDVVQREEFEMVREMALKAREENAALTARIEALEAKLSEGGAAKPAKSDSKPASSTRAKK</sequence>
<reference evidence="2 3" key="1">
    <citation type="journal article" date="2012" name="J. Bacteriol.">
        <title>Genome Sequence of Nitratireductor aquibiodomus Strain RA22.</title>
        <authorList>
            <person name="Singh A."/>
            <person name="Jangir P.K."/>
            <person name="Kumari C."/>
            <person name="Sharma R."/>
        </authorList>
    </citation>
    <scope>NUCLEOTIDE SEQUENCE [LARGE SCALE GENOMIC DNA]</scope>
    <source>
        <strain evidence="2 3">RA22</strain>
    </source>
</reference>
<evidence type="ECO:0000313" key="3">
    <source>
        <dbReference type="Proteomes" id="UP000004622"/>
    </source>
</evidence>
<dbReference type="EMBL" id="AJXZ01000048">
    <property type="protein sequence ID" value="EIM72793.1"/>
    <property type="molecule type" value="Genomic_DNA"/>
</dbReference>
<evidence type="ECO:0008006" key="4">
    <source>
        <dbReference type="Google" id="ProtNLM"/>
    </source>
</evidence>
<comment type="caution">
    <text evidence="2">The sequence shown here is derived from an EMBL/GenBank/DDBJ whole genome shotgun (WGS) entry which is preliminary data.</text>
</comment>
<organism evidence="2 3">
    <name type="scientific">Nitratireductor aquibiodomus RA22</name>
    <dbReference type="NCBI Taxonomy" id="1189611"/>
    <lineage>
        <taxon>Bacteria</taxon>
        <taxon>Pseudomonadati</taxon>
        <taxon>Pseudomonadota</taxon>
        <taxon>Alphaproteobacteria</taxon>
        <taxon>Hyphomicrobiales</taxon>
        <taxon>Phyllobacteriaceae</taxon>
        <taxon>Nitratireductor</taxon>
    </lineage>
</organism>
<dbReference type="Proteomes" id="UP000004622">
    <property type="component" value="Unassembled WGS sequence"/>
</dbReference>
<evidence type="ECO:0000256" key="1">
    <source>
        <dbReference type="SAM" id="MobiDB-lite"/>
    </source>
</evidence>
<dbReference type="AlphaFoldDB" id="I5BT91"/>
<protein>
    <recommendedName>
        <fullName evidence="4">Accessory factor UbiK family protein</fullName>
    </recommendedName>
</protein>
<accession>I5BT91</accession>
<feature type="region of interest" description="Disordered" evidence="1">
    <location>
        <begin position="55"/>
        <end position="79"/>
    </location>
</feature>
<dbReference type="PATRIC" id="fig|1189611.3.peg.3668"/>